<evidence type="ECO:0000259" key="2">
    <source>
        <dbReference type="Pfam" id="PF09339"/>
    </source>
</evidence>
<proteinExistence type="predicted"/>
<protein>
    <recommendedName>
        <fullName evidence="2">HTH iclR-type domain-containing protein</fullName>
    </recommendedName>
</protein>
<accession>A0ABN4FP76</accession>
<evidence type="ECO:0000313" key="4">
    <source>
        <dbReference type="Proteomes" id="UP000035085"/>
    </source>
</evidence>
<gene>
    <name evidence="3" type="ORF">UC34_11500</name>
</gene>
<evidence type="ECO:0000313" key="3">
    <source>
        <dbReference type="EMBL" id="AJP57478.1"/>
    </source>
</evidence>
<dbReference type="Proteomes" id="UP000035085">
    <property type="component" value="Chromosome"/>
</dbReference>
<feature type="region of interest" description="Disordered" evidence="1">
    <location>
        <begin position="1"/>
        <end position="32"/>
    </location>
</feature>
<dbReference type="RefSeq" id="WP_044455662.1">
    <property type="nucleotide sequence ID" value="NZ_CP010897.2"/>
</dbReference>
<dbReference type="InterPro" id="IPR005471">
    <property type="entry name" value="Tscrpt_reg_IclR_N"/>
</dbReference>
<name>A0ABN4FP76_9BURK</name>
<keyword evidence="4" id="KW-1185">Reference proteome</keyword>
<organism evidence="3 4">
    <name type="scientific">Pandoraea vervacti</name>
    <dbReference type="NCBI Taxonomy" id="656178"/>
    <lineage>
        <taxon>Bacteria</taxon>
        <taxon>Pseudomonadati</taxon>
        <taxon>Pseudomonadota</taxon>
        <taxon>Betaproteobacteria</taxon>
        <taxon>Burkholderiales</taxon>
        <taxon>Burkholderiaceae</taxon>
        <taxon>Pandoraea</taxon>
    </lineage>
</organism>
<evidence type="ECO:0000256" key="1">
    <source>
        <dbReference type="SAM" id="MobiDB-lite"/>
    </source>
</evidence>
<feature type="domain" description="HTH iclR-type" evidence="2">
    <location>
        <begin position="44"/>
        <end position="92"/>
    </location>
</feature>
<dbReference type="InterPro" id="IPR036390">
    <property type="entry name" value="WH_DNA-bd_sf"/>
</dbReference>
<dbReference type="InterPro" id="IPR036388">
    <property type="entry name" value="WH-like_DNA-bd_sf"/>
</dbReference>
<dbReference type="SUPFAM" id="SSF46785">
    <property type="entry name" value="Winged helix' DNA-binding domain"/>
    <property type="match status" value="1"/>
</dbReference>
<dbReference type="EMBL" id="CP010897">
    <property type="protein sequence ID" value="AJP57478.1"/>
    <property type="molecule type" value="Genomic_DNA"/>
</dbReference>
<reference evidence="4" key="1">
    <citation type="submission" date="2015-02" db="EMBL/GenBank/DDBJ databases">
        <title>Complete Genome Sequencing of Pandoraea vervacti NS15 sp. nov.</title>
        <authorList>
            <person name="Chan K.-G."/>
        </authorList>
    </citation>
    <scope>NUCLEOTIDE SEQUENCE [LARGE SCALE GENOMIC DNA]</scope>
    <source>
        <strain evidence="4">NS15</strain>
    </source>
</reference>
<sequence>MADIPASVEPDLGSNTGDNAGSRAGSNVACGGDDLEQAAQDLARLLSTLADGRREGREALSLARLAKRGGLPMSTLLRYLNVLTDAGWVALDDSERGLSLVRLTPAGAAQLDSLR</sequence>
<dbReference type="Pfam" id="PF09339">
    <property type="entry name" value="HTH_IclR"/>
    <property type="match status" value="1"/>
</dbReference>
<dbReference type="Gene3D" id="1.10.10.10">
    <property type="entry name" value="Winged helix-like DNA-binding domain superfamily/Winged helix DNA-binding domain"/>
    <property type="match status" value="1"/>
</dbReference>